<keyword evidence="4 8" id="KW-0442">Lipid degradation</keyword>
<evidence type="ECO:0000256" key="5">
    <source>
        <dbReference type="ARBA" id="ARBA00023098"/>
    </source>
</evidence>
<keyword evidence="3 8" id="KW-0378">Hydrolase</keyword>
<evidence type="ECO:0000313" key="12">
    <source>
        <dbReference type="Proteomes" id="UP000053317"/>
    </source>
</evidence>
<evidence type="ECO:0000256" key="6">
    <source>
        <dbReference type="ARBA" id="ARBA00023180"/>
    </source>
</evidence>
<comment type="similarity">
    <text evidence="1 9">Belongs to the lysophospholipase family.</text>
</comment>
<sequence>MKEFLSRVNISGFDVDTYFSNHASNISQLPNLAVAFSGGGWRALMNGAGAMTAFDNRTADSTTSNHLGGIVQASTYLAGLSGGSWLVSSIYMNNFSTVPALQYSNDVWEFQNSIIEGPPSDGIQLLSTVGYWESVYDQVDGKEDAGYETTITDYWGRTLSYQLINATSGGPAYTWSSIALDEDFQNGKQPMPVIIADERAPGETLIPGNTTIFEMNPFEFGTWDPTVYGFIPLKYLGTNFTSGSVVNTSSCVVGFDNAGYLFGTSSSLFNQLVLEAITTNSSLPSFLTSAIQSIAEDIGSSNEDIAEYKPNPFYRYALDTNPAANSSSLTLVDGGEDLENIPLHPLIQPVRGVDIILAIDSSADTDTNWPNGTSLVATYERSTNANGTTNLSNGTSFPSIPDVNTFVNLGLNSRPTFFGCNASNTTNPSSPPPIIVYLPNAPYTTNSNVSTFTLSYSETKRDAIIQNGYNVATMANGSLASNWTTCLACAMMSRSWYRTSTDIPTICQECFDSYCWDGTLNATTPALYEPELKVDDTNSSSNSSSSSSNKNSAIRNELAVSISNLVFGVLGFGALFLVL</sequence>
<dbReference type="FunFam" id="3.40.1090.10:FF:000010">
    <property type="entry name" value="Lysophospholipase"/>
    <property type="match status" value="1"/>
</dbReference>
<dbReference type="GO" id="GO:0004623">
    <property type="term" value="F:phospholipase A2 activity"/>
    <property type="evidence" value="ECO:0007669"/>
    <property type="project" value="TreeGrafter"/>
</dbReference>
<evidence type="ECO:0000256" key="4">
    <source>
        <dbReference type="ARBA" id="ARBA00022963"/>
    </source>
</evidence>
<dbReference type="GO" id="GO:0046475">
    <property type="term" value="P:glycerophospholipid catabolic process"/>
    <property type="evidence" value="ECO:0007669"/>
    <property type="project" value="TreeGrafter"/>
</dbReference>
<dbReference type="Pfam" id="PF01735">
    <property type="entry name" value="PLA2_B"/>
    <property type="match status" value="1"/>
</dbReference>
<dbReference type="Proteomes" id="UP000053317">
    <property type="component" value="Unassembled WGS sequence"/>
</dbReference>
<dbReference type="PROSITE" id="PS51210">
    <property type="entry name" value="PLA2C"/>
    <property type="match status" value="1"/>
</dbReference>
<dbReference type="AlphaFoldDB" id="A0A0G2GRS1"/>
<comment type="catalytic activity">
    <reaction evidence="7 9">
        <text>a 1-acyl-sn-glycero-3-phosphocholine + H2O = sn-glycerol 3-phosphocholine + a fatty acid + H(+)</text>
        <dbReference type="Rhea" id="RHEA:15177"/>
        <dbReference type="ChEBI" id="CHEBI:15377"/>
        <dbReference type="ChEBI" id="CHEBI:15378"/>
        <dbReference type="ChEBI" id="CHEBI:16870"/>
        <dbReference type="ChEBI" id="CHEBI:28868"/>
        <dbReference type="ChEBI" id="CHEBI:58168"/>
        <dbReference type="EC" id="3.1.1.5"/>
    </reaction>
</comment>
<dbReference type="EMBL" id="LCWF01000107">
    <property type="protein sequence ID" value="KKY19500.1"/>
    <property type="molecule type" value="Genomic_DNA"/>
</dbReference>
<accession>A0A0G2GRS1</accession>
<reference evidence="11 12" key="1">
    <citation type="submission" date="2015-05" db="EMBL/GenBank/DDBJ databases">
        <title>Distinctive expansion of gene families associated with plant cell wall degradation and secondary metabolism in the genomes of grapevine trunk pathogens.</title>
        <authorList>
            <person name="Lawrence D.P."/>
            <person name="Travadon R."/>
            <person name="Rolshausen P.E."/>
            <person name="Baumgartner K."/>
        </authorList>
    </citation>
    <scope>NUCLEOTIDE SEQUENCE [LARGE SCALE GENOMIC DNA]</scope>
    <source>
        <strain evidence="11">UCRPC4</strain>
    </source>
</reference>
<evidence type="ECO:0000259" key="10">
    <source>
        <dbReference type="PROSITE" id="PS51210"/>
    </source>
</evidence>
<dbReference type="SUPFAM" id="SSF52151">
    <property type="entry name" value="FabD/lysophospholipase-like"/>
    <property type="match status" value="1"/>
</dbReference>
<dbReference type="InterPro" id="IPR002642">
    <property type="entry name" value="LysoPLipase_cat_dom"/>
</dbReference>
<proteinExistence type="inferred from homology"/>
<evidence type="ECO:0000256" key="1">
    <source>
        <dbReference type="ARBA" id="ARBA00008780"/>
    </source>
</evidence>
<dbReference type="OrthoDB" id="4084751at2759"/>
<dbReference type="Gene3D" id="3.40.1090.10">
    <property type="entry name" value="Cytosolic phospholipase A2 catalytic domain"/>
    <property type="match status" value="1"/>
</dbReference>
<gene>
    <name evidence="11" type="ORF">UCRPC4_g04483</name>
</gene>
<organism evidence="11 12">
    <name type="scientific">Phaeomoniella chlamydospora</name>
    <name type="common">Phaeoacremonium chlamydosporum</name>
    <dbReference type="NCBI Taxonomy" id="158046"/>
    <lineage>
        <taxon>Eukaryota</taxon>
        <taxon>Fungi</taxon>
        <taxon>Dikarya</taxon>
        <taxon>Ascomycota</taxon>
        <taxon>Pezizomycotina</taxon>
        <taxon>Eurotiomycetes</taxon>
        <taxon>Chaetothyriomycetidae</taxon>
        <taxon>Phaeomoniellales</taxon>
        <taxon>Phaeomoniellaceae</taxon>
        <taxon>Phaeomoniella</taxon>
    </lineage>
</organism>
<dbReference type="GO" id="GO:0005829">
    <property type="term" value="C:cytosol"/>
    <property type="evidence" value="ECO:0007669"/>
    <property type="project" value="TreeGrafter"/>
</dbReference>
<name>A0A0G2GRS1_PHACM</name>
<dbReference type="InterPro" id="IPR016035">
    <property type="entry name" value="Acyl_Trfase/lysoPLipase"/>
</dbReference>
<evidence type="ECO:0000256" key="8">
    <source>
        <dbReference type="PROSITE-ProRule" id="PRU00555"/>
    </source>
</evidence>
<dbReference type="PANTHER" id="PTHR10728:SF62">
    <property type="entry name" value="LYSOPHOSPHOLIPASE"/>
    <property type="match status" value="1"/>
</dbReference>
<dbReference type="GO" id="GO:0005783">
    <property type="term" value="C:endoplasmic reticulum"/>
    <property type="evidence" value="ECO:0007669"/>
    <property type="project" value="TreeGrafter"/>
</dbReference>
<feature type="domain" description="PLA2c" evidence="10">
    <location>
        <begin position="1"/>
        <end position="521"/>
    </location>
</feature>
<dbReference type="GO" id="GO:0004622">
    <property type="term" value="F:phosphatidylcholine lysophospholipase activity"/>
    <property type="evidence" value="ECO:0007669"/>
    <property type="project" value="UniProtKB-EC"/>
</dbReference>
<protein>
    <recommendedName>
        <fullName evidence="2 9">Lysophospholipase</fullName>
        <ecNumber evidence="2 9">3.1.1.5</ecNumber>
    </recommendedName>
</protein>
<comment type="caution">
    <text evidence="11">The sequence shown here is derived from an EMBL/GenBank/DDBJ whole genome shotgun (WGS) entry which is preliminary data.</text>
</comment>
<evidence type="ECO:0000256" key="9">
    <source>
        <dbReference type="RuleBase" id="RU362103"/>
    </source>
</evidence>
<keyword evidence="5 8" id="KW-0443">Lipid metabolism</keyword>
<evidence type="ECO:0000256" key="7">
    <source>
        <dbReference type="ARBA" id="ARBA00049531"/>
    </source>
</evidence>
<keyword evidence="6" id="KW-0325">Glycoprotein</keyword>
<evidence type="ECO:0000256" key="3">
    <source>
        <dbReference type="ARBA" id="ARBA00022801"/>
    </source>
</evidence>
<keyword evidence="12" id="KW-1185">Reference proteome</keyword>
<dbReference type="PANTHER" id="PTHR10728">
    <property type="entry name" value="CYTOSOLIC PHOSPHOLIPASE A2"/>
    <property type="match status" value="1"/>
</dbReference>
<evidence type="ECO:0000256" key="2">
    <source>
        <dbReference type="ARBA" id="ARBA00013274"/>
    </source>
</evidence>
<evidence type="ECO:0000313" key="11">
    <source>
        <dbReference type="EMBL" id="KKY19500.1"/>
    </source>
</evidence>
<dbReference type="EC" id="3.1.1.5" evidence="2 9"/>
<dbReference type="SMART" id="SM00022">
    <property type="entry name" value="PLAc"/>
    <property type="match status" value="1"/>
</dbReference>
<reference evidence="11 12" key="2">
    <citation type="submission" date="2015-05" db="EMBL/GenBank/DDBJ databases">
        <authorList>
            <person name="Morales-Cruz A."/>
            <person name="Amrine K.C."/>
            <person name="Cantu D."/>
        </authorList>
    </citation>
    <scope>NUCLEOTIDE SEQUENCE [LARGE SCALE GENOMIC DNA]</scope>
    <source>
        <strain evidence="11">UCRPC4</strain>
    </source>
</reference>